<dbReference type="InterPro" id="IPR000415">
    <property type="entry name" value="Nitroreductase-like"/>
</dbReference>
<dbReference type="RefSeq" id="WP_079728723.1">
    <property type="nucleotide sequence ID" value="NZ_FUZP01000003.1"/>
</dbReference>
<comment type="similarity">
    <text evidence="1">Belongs to the nitroreductase family.</text>
</comment>
<dbReference type="STRING" id="123320.SAMN06309945_2712"/>
<evidence type="ECO:0000259" key="3">
    <source>
        <dbReference type="Pfam" id="PF00881"/>
    </source>
</evidence>
<dbReference type="EMBL" id="FUZP01000003">
    <property type="protein sequence ID" value="SKC68910.1"/>
    <property type="molecule type" value="Genomic_DNA"/>
</dbReference>
<evidence type="ECO:0000313" key="4">
    <source>
        <dbReference type="EMBL" id="SKC68910.1"/>
    </source>
</evidence>
<protein>
    <submittedName>
        <fullName evidence="4">Nitroreductase</fullName>
    </submittedName>
</protein>
<dbReference type="PANTHER" id="PTHR43673:SF10">
    <property type="entry name" value="NADH DEHYDROGENASE_NAD(P)H NITROREDUCTASE XCC3605-RELATED"/>
    <property type="match status" value="1"/>
</dbReference>
<sequence length="196" mass="21258">MTDITTSARTADTSVPILDVLSDRWSPRAFDATATIDEQTLTAALEAARWSPSAANTQPWRFIVGRRGSDTFNTIAAHLMGFNKAWAGNAGALIVAVAEVTDADGKPLPWAVYDLGQSMAHLSIQAHHDGLHVHQMGGFKKDELAEAFDLGPNHQILTVSAIGHVASPDTLEDKLREREVAPRERKALDEIVLVNE</sequence>
<feature type="domain" description="Nitroreductase" evidence="3">
    <location>
        <begin position="22"/>
        <end position="67"/>
    </location>
</feature>
<keyword evidence="5" id="KW-1185">Reference proteome</keyword>
<dbReference type="AlphaFoldDB" id="A0A1T5KZ35"/>
<dbReference type="Proteomes" id="UP000190857">
    <property type="component" value="Unassembled WGS sequence"/>
</dbReference>
<evidence type="ECO:0000313" key="5">
    <source>
        <dbReference type="Proteomes" id="UP000190857"/>
    </source>
</evidence>
<dbReference type="CDD" id="cd02138">
    <property type="entry name" value="TdsD-like"/>
    <property type="match status" value="1"/>
</dbReference>
<dbReference type="Pfam" id="PF00881">
    <property type="entry name" value="Nitroreductase"/>
    <property type="match status" value="2"/>
</dbReference>
<dbReference type="InterPro" id="IPR029479">
    <property type="entry name" value="Nitroreductase"/>
</dbReference>
<dbReference type="Gene3D" id="3.40.109.10">
    <property type="entry name" value="NADH Oxidase"/>
    <property type="match status" value="1"/>
</dbReference>
<gene>
    <name evidence="4" type="ORF">SAMN06309945_2712</name>
</gene>
<name>A0A1T5KZ35_9MICO</name>
<proteinExistence type="inferred from homology"/>
<evidence type="ECO:0000256" key="2">
    <source>
        <dbReference type="ARBA" id="ARBA00023002"/>
    </source>
</evidence>
<dbReference type="GO" id="GO:0016491">
    <property type="term" value="F:oxidoreductase activity"/>
    <property type="evidence" value="ECO:0007669"/>
    <property type="project" value="UniProtKB-KW"/>
</dbReference>
<dbReference type="PANTHER" id="PTHR43673">
    <property type="entry name" value="NAD(P)H NITROREDUCTASE YDGI-RELATED"/>
    <property type="match status" value="1"/>
</dbReference>
<feature type="domain" description="Nitroreductase" evidence="3">
    <location>
        <begin position="81"/>
        <end position="164"/>
    </location>
</feature>
<dbReference type="SUPFAM" id="SSF55469">
    <property type="entry name" value="FMN-dependent nitroreductase-like"/>
    <property type="match status" value="1"/>
</dbReference>
<accession>A0A1T5KZ35</accession>
<reference evidence="4 5" key="1">
    <citation type="submission" date="2017-02" db="EMBL/GenBank/DDBJ databases">
        <authorList>
            <person name="Peterson S.W."/>
        </authorList>
    </citation>
    <scope>NUCLEOTIDE SEQUENCE [LARGE SCALE GENOMIC DNA]</scope>
    <source>
        <strain evidence="4 5">VKM Ac-2059</strain>
    </source>
</reference>
<keyword evidence="2" id="KW-0560">Oxidoreductase</keyword>
<organism evidence="4 5">
    <name type="scientific">Okibacterium fritillariae</name>
    <dbReference type="NCBI Taxonomy" id="123320"/>
    <lineage>
        <taxon>Bacteria</taxon>
        <taxon>Bacillati</taxon>
        <taxon>Actinomycetota</taxon>
        <taxon>Actinomycetes</taxon>
        <taxon>Micrococcales</taxon>
        <taxon>Microbacteriaceae</taxon>
        <taxon>Okibacterium</taxon>
    </lineage>
</organism>
<dbReference type="OrthoDB" id="9802510at2"/>
<evidence type="ECO:0000256" key="1">
    <source>
        <dbReference type="ARBA" id="ARBA00007118"/>
    </source>
</evidence>